<name>A0A0S4QQQ4_9ACTN</name>
<keyword evidence="1" id="KW-0808">Transferase</keyword>
<dbReference type="Pfam" id="PF13489">
    <property type="entry name" value="Methyltransf_23"/>
    <property type="match status" value="1"/>
</dbReference>
<keyword evidence="2" id="KW-1185">Reference proteome</keyword>
<dbReference type="Proteomes" id="UP000198802">
    <property type="component" value="Unassembled WGS sequence"/>
</dbReference>
<dbReference type="Gene3D" id="3.40.50.150">
    <property type="entry name" value="Vaccinia Virus protein VP39"/>
    <property type="match status" value="1"/>
</dbReference>
<evidence type="ECO:0000313" key="1">
    <source>
        <dbReference type="EMBL" id="CUU56842.1"/>
    </source>
</evidence>
<dbReference type="CDD" id="cd02440">
    <property type="entry name" value="AdoMet_MTases"/>
    <property type="match status" value="1"/>
</dbReference>
<gene>
    <name evidence="1" type="ORF">Ga0074812_10962</name>
</gene>
<dbReference type="EMBL" id="FAOZ01000009">
    <property type="protein sequence ID" value="CUU56842.1"/>
    <property type="molecule type" value="Genomic_DNA"/>
</dbReference>
<protein>
    <submittedName>
        <fullName evidence="1">Methyltransferase domain-containing protein</fullName>
    </submittedName>
</protein>
<dbReference type="RefSeq" id="WP_091277658.1">
    <property type="nucleotide sequence ID" value="NZ_FAOZ01000009.1"/>
</dbReference>
<evidence type="ECO:0000313" key="2">
    <source>
        <dbReference type="Proteomes" id="UP000198802"/>
    </source>
</evidence>
<keyword evidence="1" id="KW-0489">Methyltransferase</keyword>
<organism evidence="1 2">
    <name type="scientific">Parafrankia irregularis</name>
    <dbReference type="NCBI Taxonomy" id="795642"/>
    <lineage>
        <taxon>Bacteria</taxon>
        <taxon>Bacillati</taxon>
        <taxon>Actinomycetota</taxon>
        <taxon>Actinomycetes</taxon>
        <taxon>Frankiales</taxon>
        <taxon>Frankiaceae</taxon>
        <taxon>Parafrankia</taxon>
    </lineage>
</organism>
<reference evidence="2" key="1">
    <citation type="submission" date="2015-11" db="EMBL/GenBank/DDBJ databases">
        <authorList>
            <person name="Varghese N."/>
        </authorList>
    </citation>
    <scope>NUCLEOTIDE SEQUENCE [LARGE SCALE GENOMIC DNA]</scope>
    <source>
        <strain evidence="2">DSM 45899</strain>
    </source>
</reference>
<sequence length="285" mass="30559">MDSQRILRYADDVLGGPDEAERSRLAAMAEVCDPTTTRILDELGVAAGWRCLEVGAGGGSIAAWLADRVAGLSAAGKTVGGGPVAGEVIAGEVIATDVDTRHLTELVAPRLTVLRHDITRDPLPGGRPFDLVHARFVLEHLREREAVLDRLRTWLKPGGVLVLESLAGFPVDSSPHPAFREAMLGIEQVLAKTIGTDSTWARRFPEPLRSRGLVEVGMTVHLPTTGGGNASARCWTLTLNRLRPRIRDLRLASDAALDEALDRLADPSFFDVGFATAIAWGRAPG</sequence>
<dbReference type="InterPro" id="IPR029063">
    <property type="entry name" value="SAM-dependent_MTases_sf"/>
</dbReference>
<dbReference type="SUPFAM" id="SSF53335">
    <property type="entry name" value="S-adenosyl-L-methionine-dependent methyltransferases"/>
    <property type="match status" value="1"/>
</dbReference>
<dbReference type="GO" id="GO:0032259">
    <property type="term" value="P:methylation"/>
    <property type="evidence" value="ECO:0007669"/>
    <property type="project" value="UniProtKB-KW"/>
</dbReference>
<accession>A0A0S4QQQ4</accession>
<proteinExistence type="predicted"/>
<dbReference type="AlphaFoldDB" id="A0A0S4QQQ4"/>
<dbReference type="GO" id="GO:0008168">
    <property type="term" value="F:methyltransferase activity"/>
    <property type="evidence" value="ECO:0007669"/>
    <property type="project" value="UniProtKB-KW"/>
</dbReference>
<dbReference type="PANTHER" id="PTHR43591">
    <property type="entry name" value="METHYLTRANSFERASE"/>
    <property type="match status" value="1"/>
</dbReference>